<protein>
    <submittedName>
        <fullName evidence="1">Uncharacterized protein</fullName>
    </submittedName>
</protein>
<evidence type="ECO:0000313" key="1">
    <source>
        <dbReference type="EMBL" id="BAV39240.1"/>
    </source>
</evidence>
<dbReference type="EMBL" id="LC168164">
    <property type="protein sequence ID" value="BAV39240.1"/>
    <property type="molecule type" value="Genomic_DNA"/>
</dbReference>
<organism evidence="1 2">
    <name type="scientific">Tenacibaculum phage pT24</name>
    <dbReference type="NCBI Taxonomy" id="1880590"/>
    <lineage>
        <taxon>Viruses</taxon>
        <taxon>Duplodnaviria</taxon>
        <taxon>Heunggongvirae</taxon>
        <taxon>Uroviricota</taxon>
        <taxon>Caudoviricetes</taxon>
        <taxon>Kungbxnavirus</taxon>
        <taxon>Kungbxnavirus pT24</taxon>
    </lineage>
</organism>
<keyword evidence="2" id="KW-1185">Reference proteome</keyword>
<name>A0A1B4XWP5_9CAUD</name>
<evidence type="ECO:0000313" key="2">
    <source>
        <dbReference type="Proteomes" id="UP000224877"/>
    </source>
</evidence>
<reference evidence="1 2" key="1">
    <citation type="submission" date="2016-07" db="EMBL/GenBank/DDBJ databases">
        <title>Characterization of three bacteriophages infecting bacteria isolated from shrimp culture pond water.</title>
        <authorList>
            <person name="Khoa H.V."/>
        </authorList>
    </citation>
    <scope>NUCLEOTIDE SEQUENCE [LARGE SCALE GENOMIC DNA]</scope>
</reference>
<gene>
    <name evidence="1" type="ORF">BPT24_115</name>
</gene>
<proteinExistence type="predicted"/>
<accession>A0A1B4XWP5</accession>
<dbReference type="Proteomes" id="UP000224877">
    <property type="component" value="Segment"/>
</dbReference>
<sequence length="126" mass="15183">MSQKEDNEERFATKPFRVYYKKRLTDVDEIRKDIVRNIGSWSHQNLCVDKHKESNGLLPWRCFECHTRIYVDIDKLTGKSMFCNKHKPERFDNRFKQNPILLKYIDSFFTSVKKLIMKNTNTNLYG</sequence>